<dbReference type="AlphaFoldDB" id="A0A6A5TYT3"/>
<organism evidence="1 2">
    <name type="scientific">Byssothecium circinans</name>
    <dbReference type="NCBI Taxonomy" id="147558"/>
    <lineage>
        <taxon>Eukaryota</taxon>
        <taxon>Fungi</taxon>
        <taxon>Dikarya</taxon>
        <taxon>Ascomycota</taxon>
        <taxon>Pezizomycotina</taxon>
        <taxon>Dothideomycetes</taxon>
        <taxon>Pleosporomycetidae</taxon>
        <taxon>Pleosporales</taxon>
        <taxon>Massarineae</taxon>
        <taxon>Massarinaceae</taxon>
        <taxon>Byssothecium</taxon>
    </lineage>
</organism>
<gene>
    <name evidence="1" type="ORF">CC80DRAFT_503908</name>
</gene>
<dbReference type="EMBL" id="ML976989">
    <property type="protein sequence ID" value="KAF1957598.1"/>
    <property type="molecule type" value="Genomic_DNA"/>
</dbReference>
<accession>A0A6A5TYT3</accession>
<protein>
    <submittedName>
        <fullName evidence="1">Uncharacterized protein</fullName>
    </submittedName>
</protein>
<keyword evidence="2" id="KW-1185">Reference proteome</keyword>
<sequence>MYSSWRTAASALTCIWASFENQDWDLFRETLDSPGITDRILALEDPTFATSWGNIKSIPKKAFDQAHEPNTTRQRITAKIVIAAKHLGTHRLCPYNPETYRQKLLTKVQICPEKWSVYWPEWETPFQERSAHMKHMRMHLAREEWALLEASLLNLFSYYHDEDLALRGRFLAQKVRLGGYRAVPAHTKIALAEFMVEVMRYMVKAVDVTAMERLEWGESIRVLGEAAARDRGELGFMR</sequence>
<evidence type="ECO:0000313" key="2">
    <source>
        <dbReference type="Proteomes" id="UP000800035"/>
    </source>
</evidence>
<evidence type="ECO:0000313" key="1">
    <source>
        <dbReference type="EMBL" id="KAF1957598.1"/>
    </source>
</evidence>
<name>A0A6A5TYT3_9PLEO</name>
<reference evidence="1" key="1">
    <citation type="journal article" date="2020" name="Stud. Mycol.">
        <title>101 Dothideomycetes genomes: a test case for predicting lifestyles and emergence of pathogens.</title>
        <authorList>
            <person name="Haridas S."/>
            <person name="Albert R."/>
            <person name="Binder M."/>
            <person name="Bloem J."/>
            <person name="Labutti K."/>
            <person name="Salamov A."/>
            <person name="Andreopoulos B."/>
            <person name="Baker S."/>
            <person name="Barry K."/>
            <person name="Bills G."/>
            <person name="Bluhm B."/>
            <person name="Cannon C."/>
            <person name="Castanera R."/>
            <person name="Culley D."/>
            <person name="Daum C."/>
            <person name="Ezra D."/>
            <person name="Gonzalez J."/>
            <person name="Henrissat B."/>
            <person name="Kuo A."/>
            <person name="Liang C."/>
            <person name="Lipzen A."/>
            <person name="Lutzoni F."/>
            <person name="Magnuson J."/>
            <person name="Mondo S."/>
            <person name="Nolan M."/>
            <person name="Ohm R."/>
            <person name="Pangilinan J."/>
            <person name="Park H.-J."/>
            <person name="Ramirez L."/>
            <person name="Alfaro M."/>
            <person name="Sun H."/>
            <person name="Tritt A."/>
            <person name="Yoshinaga Y."/>
            <person name="Zwiers L.-H."/>
            <person name="Turgeon B."/>
            <person name="Goodwin S."/>
            <person name="Spatafora J."/>
            <person name="Crous P."/>
            <person name="Grigoriev I."/>
        </authorList>
    </citation>
    <scope>NUCLEOTIDE SEQUENCE</scope>
    <source>
        <strain evidence="1">CBS 675.92</strain>
    </source>
</reference>
<dbReference type="Proteomes" id="UP000800035">
    <property type="component" value="Unassembled WGS sequence"/>
</dbReference>
<proteinExistence type="predicted"/>